<name>A0AAE0F8B0_9CHLO</name>
<keyword evidence="2" id="KW-1185">Reference proteome</keyword>
<dbReference type="AlphaFoldDB" id="A0AAE0F8B0"/>
<sequence>MRVAAGIPHPDTWPFAWLQGSLIQTRGHARGCKDPSSGHVATHRPDFKGLVVGKERLDDEEAPSTRSGEGGFGGQLLMLQMLQRMTEYLQEEEVPPATDLVDSLFCVTCQDFMRSGLVAPSAKVKAQAVQLLVHITCYHTSFAMELVSLYSSPAHLTPIRGERPNDRRERCGLPGLVLDILEDSSQSMQVEELQVLQWCTYLIIEVVKRAREQGWQLSQAGVVEGLAKAHSMLPSSATQVLDALKKATFEMNMLKVKLVNSPEISEFFDDF</sequence>
<reference evidence="1 2" key="1">
    <citation type="journal article" date="2015" name="Genome Biol. Evol.">
        <title>Comparative Genomics of a Bacterivorous Green Alga Reveals Evolutionary Causalities and Consequences of Phago-Mixotrophic Mode of Nutrition.</title>
        <authorList>
            <person name="Burns J.A."/>
            <person name="Paasch A."/>
            <person name="Narechania A."/>
            <person name="Kim E."/>
        </authorList>
    </citation>
    <scope>NUCLEOTIDE SEQUENCE [LARGE SCALE GENOMIC DNA]</scope>
    <source>
        <strain evidence="1 2">PLY_AMNH</strain>
    </source>
</reference>
<accession>A0AAE0F8B0</accession>
<protein>
    <submittedName>
        <fullName evidence="1">Uncharacterized protein</fullName>
    </submittedName>
</protein>
<dbReference type="EMBL" id="LGRX02023037">
    <property type="protein sequence ID" value="KAK3254917.1"/>
    <property type="molecule type" value="Genomic_DNA"/>
</dbReference>
<evidence type="ECO:0000313" key="2">
    <source>
        <dbReference type="Proteomes" id="UP001190700"/>
    </source>
</evidence>
<gene>
    <name evidence="1" type="ORF">CYMTET_35884</name>
</gene>
<proteinExistence type="predicted"/>
<evidence type="ECO:0000313" key="1">
    <source>
        <dbReference type="EMBL" id="KAK3254917.1"/>
    </source>
</evidence>
<comment type="caution">
    <text evidence="1">The sequence shown here is derived from an EMBL/GenBank/DDBJ whole genome shotgun (WGS) entry which is preliminary data.</text>
</comment>
<organism evidence="1 2">
    <name type="scientific">Cymbomonas tetramitiformis</name>
    <dbReference type="NCBI Taxonomy" id="36881"/>
    <lineage>
        <taxon>Eukaryota</taxon>
        <taxon>Viridiplantae</taxon>
        <taxon>Chlorophyta</taxon>
        <taxon>Pyramimonadophyceae</taxon>
        <taxon>Pyramimonadales</taxon>
        <taxon>Pyramimonadaceae</taxon>
        <taxon>Cymbomonas</taxon>
    </lineage>
</organism>
<dbReference type="Proteomes" id="UP001190700">
    <property type="component" value="Unassembled WGS sequence"/>
</dbReference>